<dbReference type="NCBIfam" id="TIGR03930">
    <property type="entry name" value="WXG100_ESAT6"/>
    <property type="match status" value="1"/>
</dbReference>
<dbReference type="SUPFAM" id="SSF140453">
    <property type="entry name" value="EsxAB dimer-like"/>
    <property type="match status" value="1"/>
</dbReference>
<reference evidence="2 3" key="1">
    <citation type="submission" date="2016-11" db="EMBL/GenBank/DDBJ databases">
        <authorList>
            <person name="Jaros S."/>
            <person name="Januszkiewicz K."/>
            <person name="Wedrychowicz H."/>
        </authorList>
    </citation>
    <scope>NUCLEOTIDE SEQUENCE [LARGE SCALE GENOMIC DNA]</scope>
    <source>
        <strain evidence="2 3">OK807</strain>
    </source>
</reference>
<evidence type="ECO:0000256" key="1">
    <source>
        <dbReference type="RuleBase" id="RU362001"/>
    </source>
</evidence>
<sequence>MTDNLTDGHIFVDYSHMQNAADDMVHQTKAIAATLASLEAELGELKKTWYGADADSYRDKQAAWNQAVGNMERLLTSHAGLLTDISSNYKYSENSLSQMWSEVTIGR</sequence>
<dbReference type="InterPro" id="IPR010310">
    <property type="entry name" value="T7SS_ESAT-6-like"/>
</dbReference>
<dbReference type="OrthoDB" id="3387628at2"/>
<dbReference type="Proteomes" id="UP000181909">
    <property type="component" value="Unassembled WGS sequence"/>
</dbReference>
<dbReference type="Pfam" id="PF06013">
    <property type="entry name" value="WXG100"/>
    <property type="match status" value="1"/>
</dbReference>
<dbReference type="RefSeq" id="WP_072489019.1">
    <property type="nucleotide sequence ID" value="NZ_CP108277.1"/>
</dbReference>
<dbReference type="EMBL" id="FPJO01000033">
    <property type="protein sequence ID" value="SFY43053.1"/>
    <property type="molecule type" value="Genomic_DNA"/>
</dbReference>
<proteinExistence type="inferred from homology"/>
<dbReference type="AlphaFoldDB" id="A0A1K2F7N5"/>
<comment type="similarity">
    <text evidence="1">Belongs to the WXG100 family.</text>
</comment>
<organism evidence="2 3">
    <name type="scientific">Streptomyces atratus</name>
    <dbReference type="NCBI Taxonomy" id="1893"/>
    <lineage>
        <taxon>Bacteria</taxon>
        <taxon>Bacillati</taxon>
        <taxon>Actinomycetota</taxon>
        <taxon>Actinomycetes</taxon>
        <taxon>Kitasatosporales</taxon>
        <taxon>Streptomycetaceae</taxon>
        <taxon>Streptomyces</taxon>
    </lineage>
</organism>
<accession>A0A1K2F7N5</accession>
<protein>
    <recommendedName>
        <fullName evidence="1">ESAT-6-like protein</fullName>
    </recommendedName>
</protein>
<gene>
    <name evidence="2" type="ORF">SAMN02787144_103330</name>
</gene>
<evidence type="ECO:0000313" key="3">
    <source>
        <dbReference type="Proteomes" id="UP000181909"/>
    </source>
</evidence>
<dbReference type="Gene3D" id="1.10.287.1060">
    <property type="entry name" value="ESAT-6-like"/>
    <property type="match status" value="1"/>
</dbReference>
<evidence type="ECO:0000313" key="2">
    <source>
        <dbReference type="EMBL" id="SFY43053.1"/>
    </source>
</evidence>
<name>A0A1K2F7N5_STRAR</name>
<dbReference type="InterPro" id="IPR036689">
    <property type="entry name" value="ESAT-6-like_sf"/>
</dbReference>
<dbReference type="STRING" id="1893.SAMN02787144_103330"/>